<evidence type="ECO:0000313" key="6">
    <source>
        <dbReference type="Proteomes" id="UP000683139"/>
    </source>
</evidence>
<protein>
    <recommendedName>
        <fullName evidence="4">NodB homology domain-containing protein</fullName>
    </recommendedName>
</protein>
<dbReference type="PANTHER" id="PTHR10587:SF133">
    <property type="entry name" value="CHITIN DEACETYLASE 1-RELATED"/>
    <property type="match status" value="1"/>
</dbReference>
<dbReference type="InterPro" id="IPR002509">
    <property type="entry name" value="NODB_dom"/>
</dbReference>
<keyword evidence="1" id="KW-0479">Metal-binding</keyword>
<dbReference type="Pfam" id="PF01522">
    <property type="entry name" value="Polysacc_deac_1"/>
    <property type="match status" value="2"/>
</dbReference>
<proteinExistence type="predicted"/>
<keyword evidence="2" id="KW-0378">Hydrolase</keyword>
<feature type="domain" description="NodB homology" evidence="4">
    <location>
        <begin position="62"/>
        <end position="241"/>
    </location>
</feature>
<dbReference type="InterPro" id="IPR050248">
    <property type="entry name" value="Polysacc_deacetylase_ArnD"/>
</dbReference>
<sequence length="480" mass="53738">MKRKGLATLLVLILLAGCSSTNSAPPITDRYKESTANEQHGNLTQYEGEPSRVVKHVYTTARKMALSFEGLPDKDKLKQVLDELDRYQAKATFFVTGMRAAEEPELLKEIEKRGHEVQSLGLKRHNYNDSTYQEMAQTMQLGKQTIEQALEHELQYVRAVTSEPNEMLGLAAAYSGYDAVIGYSLFLKDSDLDEQFTSAKDLRIFITRGGIVCIDLERNSRIDELLALVHEAVSEVGYELATVSAVMQDELEYKPFDEIEGGDFAKINPATADTTYTVVENGDRSINEVSLTIDDWGTDYTVTQIIDILTEYDVPATFFVRVNGAERNPSLARSILEAGFEVANHTYSHPVITTISDEELQEEVVKAHQILTEALQQPPLKLFRPPTGAFDERSARTVAATGYTTIADYDLTTKDWDNTNDAHDILQTVLDNVQNGSIILIHMLDDIHTVEALPQIIEEVRARGYTFVPMSKMVEDAQKQ</sequence>
<name>A0A920CSB2_9BACL</name>
<dbReference type="CDD" id="cd10917">
    <property type="entry name" value="CE4_NodB_like_6s_7s"/>
    <property type="match status" value="2"/>
</dbReference>
<dbReference type="AlphaFoldDB" id="A0A920CSB2"/>
<evidence type="ECO:0000256" key="2">
    <source>
        <dbReference type="ARBA" id="ARBA00022801"/>
    </source>
</evidence>
<feature type="signal peptide" evidence="3">
    <location>
        <begin position="1"/>
        <end position="24"/>
    </location>
</feature>
<dbReference type="Gene3D" id="3.20.20.370">
    <property type="entry name" value="Glycoside hydrolase/deacetylase"/>
    <property type="match status" value="2"/>
</dbReference>
<reference evidence="5" key="1">
    <citation type="submission" date="2021-03" db="EMBL/GenBank/DDBJ databases">
        <title>Antimicrobial resistance genes in bacteria isolated from Japanese honey, and their potential for conferring macrolide and lincosamide resistance in the American foulbrood pathogen Paenibacillus larvae.</title>
        <authorList>
            <person name="Okamoto M."/>
            <person name="Kumagai M."/>
            <person name="Kanamori H."/>
            <person name="Takamatsu D."/>
        </authorList>
    </citation>
    <scope>NUCLEOTIDE SEQUENCE</scope>
    <source>
        <strain evidence="5">J40TS1</strain>
    </source>
</reference>
<dbReference type="SUPFAM" id="SSF88713">
    <property type="entry name" value="Glycoside hydrolase/deacetylase"/>
    <property type="match status" value="2"/>
</dbReference>
<feature type="chain" id="PRO_5038034697" description="NodB homology domain-containing protein" evidence="3">
    <location>
        <begin position="25"/>
        <end position="480"/>
    </location>
</feature>
<comment type="caution">
    <text evidence="5">The sequence shown here is derived from an EMBL/GenBank/DDBJ whole genome shotgun (WGS) entry which is preliminary data.</text>
</comment>
<dbReference type="RefSeq" id="WP_213512846.1">
    <property type="nucleotide sequence ID" value="NZ_BOSE01000001.1"/>
</dbReference>
<dbReference type="PROSITE" id="PS51677">
    <property type="entry name" value="NODB"/>
    <property type="match status" value="2"/>
</dbReference>
<accession>A0A920CSB2</accession>
<keyword evidence="6" id="KW-1185">Reference proteome</keyword>
<dbReference type="EMBL" id="BOSE01000001">
    <property type="protein sequence ID" value="GIP14632.1"/>
    <property type="molecule type" value="Genomic_DNA"/>
</dbReference>
<keyword evidence="3" id="KW-0732">Signal</keyword>
<organism evidence="5 6">
    <name type="scientific">Paenibacillus montaniterrae</name>
    <dbReference type="NCBI Taxonomy" id="429341"/>
    <lineage>
        <taxon>Bacteria</taxon>
        <taxon>Bacillati</taxon>
        <taxon>Bacillota</taxon>
        <taxon>Bacilli</taxon>
        <taxon>Bacillales</taxon>
        <taxon>Paenibacillaceae</taxon>
        <taxon>Paenibacillus</taxon>
    </lineage>
</organism>
<gene>
    <name evidence="5" type="ORF">J40TS1_02740</name>
</gene>
<dbReference type="GO" id="GO:0016810">
    <property type="term" value="F:hydrolase activity, acting on carbon-nitrogen (but not peptide) bonds"/>
    <property type="evidence" value="ECO:0007669"/>
    <property type="project" value="InterPro"/>
</dbReference>
<dbReference type="GO" id="GO:0005975">
    <property type="term" value="P:carbohydrate metabolic process"/>
    <property type="evidence" value="ECO:0007669"/>
    <property type="project" value="InterPro"/>
</dbReference>
<dbReference type="Proteomes" id="UP000683139">
    <property type="component" value="Unassembled WGS sequence"/>
</dbReference>
<dbReference type="PANTHER" id="PTHR10587">
    <property type="entry name" value="GLYCOSYL TRANSFERASE-RELATED"/>
    <property type="match status" value="1"/>
</dbReference>
<feature type="domain" description="NodB homology" evidence="4">
    <location>
        <begin position="287"/>
        <end position="468"/>
    </location>
</feature>
<evidence type="ECO:0000313" key="5">
    <source>
        <dbReference type="EMBL" id="GIP14632.1"/>
    </source>
</evidence>
<dbReference type="InterPro" id="IPR011330">
    <property type="entry name" value="Glyco_hydro/deAcase_b/a-brl"/>
</dbReference>
<evidence type="ECO:0000256" key="1">
    <source>
        <dbReference type="ARBA" id="ARBA00022723"/>
    </source>
</evidence>
<evidence type="ECO:0000259" key="4">
    <source>
        <dbReference type="PROSITE" id="PS51677"/>
    </source>
</evidence>
<evidence type="ECO:0000256" key="3">
    <source>
        <dbReference type="SAM" id="SignalP"/>
    </source>
</evidence>
<dbReference type="PROSITE" id="PS51257">
    <property type="entry name" value="PROKAR_LIPOPROTEIN"/>
    <property type="match status" value="1"/>
</dbReference>